<evidence type="ECO:0000259" key="3">
    <source>
        <dbReference type="Pfam" id="PF13598"/>
    </source>
</evidence>
<organism evidence="5 6">
    <name type="scientific">Flavobacterium arcticum</name>
    <dbReference type="NCBI Taxonomy" id="1784713"/>
    <lineage>
        <taxon>Bacteria</taxon>
        <taxon>Pseudomonadati</taxon>
        <taxon>Bacteroidota</taxon>
        <taxon>Flavobacteriia</taxon>
        <taxon>Flavobacteriales</taxon>
        <taxon>Flavobacteriaceae</taxon>
        <taxon>Flavobacterium</taxon>
    </lineage>
</organism>
<dbReference type="OrthoDB" id="634585at2"/>
<dbReference type="RefSeq" id="WP_114677578.1">
    <property type="nucleotide sequence ID" value="NZ_CP031188.1"/>
</dbReference>
<dbReference type="InterPro" id="IPR037291">
    <property type="entry name" value="DUF4139"/>
</dbReference>
<feature type="coiled-coil region" evidence="1">
    <location>
        <begin position="167"/>
        <end position="198"/>
    </location>
</feature>
<accession>A0A345HB59</accession>
<dbReference type="Pfam" id="PF13598">
    <property type="entry name" value="DUF4139"/>
    <property type="match status" value="1"/>
</dbReference>
<dbReference type="KEGG" id="fat:DVK85_06030"/>
<feature type="chain" id="PRO_5017070853" evidence="2">
    <location>
        <begin position="18"/>
        <end position="542"/>
    </location>
</feature>
<dbReference type="AlphaFoldDB" id="A0A345HB59"/>
<dbReference type="NCBIfam" id="TIGR02231">
    <property type="entry name" value="mucoidy inhibitor MuiA family protein"/>
    <property type="match status" value="1"/>
</dbReference>
<proteinExistence type="predicted"/>
<feature type="domain" description="DUF4139" evidence="3">
    <location>
        <begin position="217"/>
        <end position="535"/>
    </location>
</feature>
<sequence>MKKILFVCLLFSGIIYAQKPVFTSAKVKAATVYFNAAEITQSASARIPLGTSEIVIKNVADYVNESTVCIGAPESLTVLSVQFTRDYISEYEHDDSSPALKKVRDSITIIEKDIQQTSISKYTEQKTLEILDKNQQVAGQQSGLNVAELTKLVEYYRTKRKEIALSESALNTKLQMLNQKLSDLKSRLQTNINKEEKTSQGKLVLQVMSDAAGSVPLEINYLTTGASWSPFYDLRVDNISEPINMLYKAQVVQQTGIDWKKAKLTLSSGMPNQNNQAPLLQAWFLRFGVLYRYDNSDVRMNTFNGQVQGLKIATGEGAPGASSELQDRANISNYTTISENQLNVSFDIDVPYDILSNGKKHSVTLKEIKLPATYKHYAVPKLEKEAFLLAELSDYSKYNLLTGEANIIFEGMYIGKTVIDPNQTTDTLRLSMGRDKKISIKREKVADKSGSKFLSSYKEQTFTYDITIRNNKKETVELMLKDQYPISTDKEIEVELLKDDGAKVNTETGVLTWEFDLKPGETKKVRISYKVRYPKDKVINNL</sequence>
<dbReference type="PANTHER" id="PTHR31005">
    <property type="entry name" value="DUF4139 DOMAIN-CONTAINING PROTEIN"/>
    <property type="match status" value="1"/>
</dbReference>
<keyword evidence="6" id="KW-1185">Reference proteome</keyword>
<feature type="domain" description="DUF4140" evidence="4">
    <location>
        <begin position="30"/>
        <end position="131"/>
    </location>
</feature>
<evidence type="ECO:0000256" key="1">
    <source>
        <dbReference type="SAM" id="Coils"/>
    </source>
</evidence>
<dbReference type="PANTHER" id="PTHR31005:SF8">
    <property type="entry name" value="DUF4139 DOMAIN-CONTAINING PROTEIN"/>
    <property type="match status" value="1"/>
</dbReference>
<name>A0A345HB59_9FLAO</name>
<evidence type="ECO:0000259" key="4">
    <source>
        <dbReference type="Pfam" id="PF13600"/>
    </source>
</evidence>
<dbReference type="EMBL" id="CP031188">
    <property type="protein sequence ID" value="AXG73819.1"/>
    <property type="molecule type" value="Genomic_DNA"/>
</dbReference>
<gene>
    <name evidence="5" type="ORF">DVK85_06030</name>
</gene>
<evidence type="ECO:0000256" key="2">
    <source>
        <dbReference type="SAM" id="SignalP"/>
    </source>
</evidence>
<keyword evidence="1" id="KW-0175">Coiled coil</keyword>
<evidence type="ECO:0000313" key="5">
    <source>
        <dbReference type="EMBL" id="AXG73819.1"/>
    </source>
</evidence>
<dbReference type="InterPro" id="IPR011935">
    <property type="entry name" value="CHP02231"/>
</dbReference>
<evidence type="ECO:0000313" key="6">
    <source>
        <dbReference type="Proteomes" id="UP000253951"/>
    </source>
</evidence>
<dbReference type="Proteomes" id="UP000253951">
    <property type="component" value="Chromosome"/>
</dbReference>
<dbReference type="InterPro" id="IPR025554">
    <property type="entry name" value="DUF4140"/>
</dbReference>
<dbReference type="Pfam" id="PF13600">
    <property type="entry name" value="DUF4140"/>
    <property type="match status" value="1"/>
</dbReference>
<keyword evidence="2" id="KW-0732">Signal</keyword>
<reference evidence="5 6" key="1">
    <citation type="submission" date="2018-07" db="EMBL/GenBank/DDBJ databases">
        <title>Complete genome sequence of Flavobacterium arcticum type strain SM1502T.</title>
        <authorList>
            <person name="Li Y."/>
            <person name="Li D.-D."/>
        </authorList>
    </citation>
    <scope>NUCLEOTIDE SEQUENCE [LARGE SCALE GENOMIC DNA]</scope>
    <source>
        <strain evidence="5 6">SM1502</strain>
    </source>
</reference>
<feature type="signal peptide" evidence="2">
    <location>
        <begin position="1"/>
        <end position="17"/>
    </location>
</feature>
<protein>
    <submittedName>
        <fullName evidence="5">Mucoidy inhibitor MuiA family protein</fullName>
    </submittedName>
</protein>